<evidence type="ECO:0000313" key="4">
    <source>
        <dbReference type="Proteomes" id="UP000554482"/>
    </source>
</evidence>
<organism evidence="3 4">
    <name type="scientific">Thalictrum thalictroides</name>
    <name type="common">Rue-anemone</name>
    <name type="synonym">Anemone thalictroides</name>
    <dbReference type="NCBI Taxonomy" id="46969"/>
    <lineage>
        <taxon>Eukaryota</taxon>
        <taxon>Viridiplantae</taxon>
        <taxon>Streptophyta</taxon>
        <taxon>Embryophyta</taxon>
        <taxon>Tracheophyta</taxon>
        <taxon>Spermatophyta</taxon>
        <taxon>Magnoliopsida</taxon>
        <taxon>Ranunculales</taxon>
        <taxon>Ranunculaceae</taxon>
        <taxon>Thalictroideae</taxon>
        <taxon>Thalictrum</taxon>
    </lineage>
</organism>
<dbReference type="AlphaFoldDB" id="A0A7J6VYI2"/>
<feature type="compositionally biased region" description="Polar residues" evidence="1">
    <location>
        <begin position="90"/>
        <end position="107"/>
    </location>
</feature>
<feature type="chain" id="PRO_5029602718" description="Thionin-like protein" evidence="2">
    <location>
        <begin position="34"/>
        <end position="107"/>
    </location>
</feature>
<feature type="region of interest" description="Disordered" evidence="1">
    <location>
        <begin position="86"/>
        <end position="107"/>
    </location>
</feature>
<evidence type="ECO:0000256" key="1">
    <source>
        <dbReference type="SAM" id="MobiDB-lite"/>
    </source>
</evidence>
<dbReference type="Proteomes" id="UP000554482">
    <property type="component" value="Unassembled WGS sequence"/>
</dbReference>
<feature type="signal peptide" evidence="2">
    <location>
        <begin position="1"/>
        <end position="33"/>
    </location>
</feature>
<dbReference type="OrthoDB" id="10436488at2759"/>
<dbReference type="EMBL" id="JABWDY010024514">
    <property type="protein sequence ID" value="KAF5190186.1"/>
    <property type="molecule type" value="Genomic_DNA"/>
</dbReference>
<proteinExistence type="predicted"/>
<keyword evidence="4" id="KW-1185">Reference proteome</keyword>
<evidence type="ECO:0008006" key="5">
    <source>
        <dbReference type="Google" id="ProtNLM"/>
    </source>
</evidence>
<name>A0A7J6VYI2_THATH</name>
<protein>
    <recommendedName>
        <fullName evidence="5">Thionin-like protein</fullName>
    </recommendedName>
</protein>
<evidence type="ECO:0000256" key="2">
    <source>
        <dbReference type="SAM" id="SignalP"/>
    </source>
</evidence>
<gene>
    <name evidence="3" type="ORF">FRX31_020227</name>
</gene>
<keyword evidence="2" id="KW-0732">Signal</keyword>
<evidence type="ECO:0000313" key="3">
    <source>
        <dbReference type="EMBL" id="KAF5190186.1"/>
    </source>
</evidence>
<reference evidence="3 4" key="1">
    <citation type="submission" date="2020-06" db="EMBL/GenBank/DDBJ databases">
        <title>Transcriptomic and genomic resources for Thalictrum thalictroides and T. hernandezii: Facilitating candidate gene discovery in an emerging model plant lineage.</title>
        <authorList>
            <person name="Arias T."/>
            <person name="Riano-Pachon D.M."/>
            <person name="Di Stilio V.S."/>
        </authorList>
    </citation>
    <scope>NUCLEOTIDE SEQUENCE [LARGE SCALE GENOMIC DNA]</scope>
    <source>
        <strain evidence="4">cv. WT478/WT964</strain>
        <tissue evidence="3">Leaves</tissue>
    </source>
</reference>
<accession>A0A7J6VYI2</accession>
<sequence length="107" mass="11454">MAAAASDVFTRSAIMATLLLAMLLASTCTTTDAEDYQENTQCYIKCRAIFASCYPDCSKKPAQTSTCMKSCISNGIACAHKCKGPGRYDSSPSYNMPENNNTAQIGN</sequence>
<comment type="caution">
    <text evidence="3">The sequence shown here is derived from an EMBL/GenBank/DDBJ whole genome shotgun (WGS) entry which is preliminary data.</text>
</comment>